<evidence type="ECO:0000256" key="2">
    <source>
        <dbReference type="ARBA" id="ARBA00022723"/>
    </source>
</evidence>
<dbReference type="HOGENOM" id="CLU_133116_0_1_5"/>
<dbReference type="GO" id="GO:0046872">
    <property type="term" value="F:metal ion binding"/>
    <property type="evidence" value="ECO:0007669"/>
    <property type="project" value="UniProtKB-KW"/>
</dbReference>
<dbReference type="GO" id="GO:0009055">
    <property type="term" value="F:electron transfer activity"/>
    <property type="evidence" value="ECO:0007669"/>
    <property type="project" value="InterPro"/>
</dbReference>
<dbReference type="SUPFAM" id="SSF46626">
    <property type="entry name" value="Cytochrome c"/>
    <property type="match status" value="1"/>
</dbReference>
<evidence type="ECO:0000256" key="3">
    <source>
        <dbReference type="ARBA" id="ARBA00023004"/>
    </source>
</evidence>
<keyword evidence="2 4" id="KW-0479">Metal-binding</keyword>
<evidence type="ECO:0000313" key="8">
    <source>
        <dbReference type="Proteomes" id="UP000019849"/>
    </source>
</evidence>
<organism evidence="7 8">
    <name type="scientific">Aquamicrobium defluvii</name>
    <dbReference type="NCBI Taxonomy" id="69279"/>
    <lineage>
        <taxon>Bacteria</taxon>
        <taxon>Pseudomonadati</taxon>
        <taxon>Pseudomonadota</taxon>
        <taxon>Alphaproteobacteria</taxon>
        <taxon>Hyphomicrobiales</taxon>
        <taxon>Phyllobacteriaceae</taxon>
        <taxon>Aquamicrobium</taxon>
    </lineage>
</organism>
<reference evidence="7 8" key="1">
    <citation type="submission" date="2014-02" db="EMBL/GenBank/DDBJ databases">
        <title>Aquamicrobium defluvii Genome sequencing.</title>
        <authorList>
            <person name="Wang X."/>
        </authorList>
    </citation>
    <scope>NUCLEOTIDE SEQUENCE [LARGE SCALE GENOMIC DNA]</scope>
    <source>
        <strain evidence="7 8">W13Z1</strain>
    </source>
</reference>
<feature type="chain" id="PRO_5001463544" evidence="5">
    <location>
        <begin position="27"/>
        <end position="110"/>
    </location>
</feature>
<dbReference type="RefSeq" id="WP_035026714.1">
    <property type="nucleotide sequence ID" value="NZ_KK073887.1"/>
</dbReference>
<dbReference type="EMBL" id="JENY01000014">
    <property type="protein sequence ID" value="EXL07858.1"/>
    <property type="molecule type" value="Genomic_DNA"/>
</dbReference>
<feature type="signal peptide" evidence="5">
    <location>
        <begin position="1"/>
        <end position="26"/>
    </location>
</feature>
<evidence type="ECO:0000313" key="7">
    <source>
        <dbReference type="EMBL" id="EXL07858.1"/>
    </source>
</evidence>
<dbReference type="InterPro" id="IPR009056">
    <property type="entry name" value="Cyt_c-like_dom"/>
</dbReference>
<dbReference type="AlphaFoldDB" id="A0A011UPN6"/>
<proteinExistence type="predicted"/>
<accession>A0A011UPN6</accession>
<evidence type="ECO:0000256" key="5">
    <source>
        <dbReference type="SAM" id="SignalP"/>
    </source>
</evidence>
<evidence type="ECO:0000256" key="1">
    <source>
        <dbReference type="ARBA" id="ARBA00022617"/>
    </source>
</evidence>
<dbReference type="eggNOG" id="COG2010">
    <property type="taxonomic scope" value="Bacteria"/>
</dbReference>
<evidence type="ECO:0000259" key="6">
    <source>
        <dbReference type="PROSITE" id="PS51007"/>
    </source>
</evidence>
<comment type="caution">
    <text evidence="7">The sequence shown here is derived from an EMBL/GenBank/DDBJ whole genome shotgun (WGS) entry which is preliminary data.</text>
</comment>
<feature type="domain" description="Cytochrome c" evidence="6">
    <location>
        <begin position="28"/>
        <end position="109"/>
    </location>
</feature>
<sequence>MKSQIWAFHILVVGLAMTIYTNNAAAQDGAERGKALVTQYCSECHAVGLMGGSPNPKAPPFRELSKRFPIDALEETFIDAIDTGHPGMPVFKATREQIDAIIDYIAVVME</sequence>
<gene>
    <name evidence="7" type="ORF">BG36_04525</name>
</gene>
<protein>
    <submittedName>
        <fullName evidence="7">Cytochrome C</fullName>
    </submittedName>
</protein>
<dbReference type="Proteomes" id="UP000019849">
    <property type="component" value="Unassembled WGS sequence"/>
</dbReference>
<dbReference type="Gene3D" id="1.10.760.10">
    <property type="entry name" value="Cytochrome c-like domain"/>
    <property type="match status" value="1"/>
</dbReference>
<keyword evidence="1 4" id="KW-0349">Heme</keyword>
<dbReference type="InterPro" id="IPR036909">
    <property type="entry name" value="Cyt_c-like_dom_sf"/>
</dbReference>
<keyword evidence="5" id="KW-0732">Signal</keyword>
<name>A0A011UPN6_9HYPH</name>
<dbReference type="PATRIC" id="fig|69279.3.peg.2297"/>
<dbReference type="Pfam" id="PF13442">
    <property type="entry name" value="Cytochrome_CBB3"/>
    <property type="match status" value="1"/>
</dbReference>
<dbReference type="PROSITE" id="PS51007">
    <property type="entry name" value="CYTC"/>
    <property type="match status" value="1"/>
</dbReference>
<keyword evidence="3 4" id="KW-0408">Iron</keyword>
<evidence type="ECO:0000256" key="4">
    <source>
        <dbReference type="PROSITE-ProRule" id="PRU00433"/>
    </source>
</evidence>
<dbReference type="STRING" id="69279.BG36_04525"/>
<dbReference type="GO" id="GO:0020037">
    <property type="term" value="F:heme binding"/>
    <property type="evidence" value="ECO:0007669"/>
    <property type="project" value="InterPro"/>
</dbReference>